<protein>
    <submittedName>
        <fullName evidence="1">Uncharacterized protein</fullName>
    </submittedName>
</protein>
<dbReference type="EMBL" id="LAZR01023217">
    <property type="protein sequence ID" value="KKL79279.1"/>
    <property type="molecule type" value="Genomic_DNA"/>
</dbReference>
<organism evidence="1">
    <name type="scientific">marine sediment metagenome</name>
    <dbReference type="NCBI Taxonomy" id="412755"/>
    <lineage>
        <taxon>unclassified sequences</taxon>
        <taxon>metagenomes</taxon>
        <taxon>ecological metagenomes</taxon>
    </lineage>
</organism>
<sequence length="64" mass="7434">MAEHDDGACDGCMFELNDLEPECYCEYPHGHDFDPYNFERCTCDEDCYHVTPLFSDGFPVKEDD</sequence>
<comment type="caution">
    <text evidence="1">The sequence shown here is derived from an EMBL/GenBank/DDBJ whole genome shotgun (WGS) entry which is preliminary data.</text>
</comment>
<dbReference type="AlphaFoldDB" id="A0A0F9EZ11"/>
<proteinExistence type="predicted"/>
<reference evidence="1" key="1">
    <citation type="journal article" date="2015" name="Nature">
        <title>Complex archaea that bridge the gap between prokaryotes and eukaryotes.</title>
        <authorList>
            <person name="Spang A."/>
            <person name="Saw J.H."/>
            <person name="Jorgensen S.L."/>
            <person name="Zaremba-Niedzwiedzka K."/>
            <person name="Martijn J."/>
            <person name="Lind A.E."/>
            <person name="van Eijk R."/>
            <person name="Schleper C."/>
            <person name="Guy L."/>
            <person name="Ettema T.J."/>
        </authorList>
    </citation>
    <scope>NUCLEOTIDE SEQUENCE</scope>
</reference>
<gene>
    <name evidence="1" type="ORF">LCGC14_2016390</name>
</gene>
<evidence type="ECO:0000313" key="1">
    <source>
        <dbReference type="EMBL" id="KKL79279.1"/>
    </source>
</evidence>
<name>A0A0F9EZ11_9ZZZZ</name>
<accession>A0A0F9EZ11</accession>